<evidence type="ECO:0000256" key="6">
    <source>
        <dbReference type="SAM" id="Phobius"/>
    </source>
</evidence>
<keyword evidence="8" id="KW-1185">Reference proteome</keyword>
<feature type="transmembrane region" description="Helical" evidence="6">
    <location>
        <begin position="269"/>
        <end position="291"/>
    </location>
</feature>
<dbReference type="AlphaFoldDB" id="A0A1G7R0I9"/>
<reference evidence="7 8" key="1">
    <citation type="submission" date="2016-10" db="EMBL/GenBank/DDBJ databases">
        <authorList>
            <person name="de Groot N.N."/>
        </authorList>
    </citation>
    <scope>NUCLEOTIDE SEQUENCE [LARGE SCALE GENOMIC DNA]</scope>
    <source>
        <strain evidence="7 8">GAS232</strain>
    </source>
</reference>
<feature type="transmembrane region" description="Helical" evidence="6">
    <location>
        <begin position="12"/>
        <end position="29"/>
    </location>
</feature>
<keyword evidence="5 6" id="KW-0472">Membrane</keyword>
<evidence type="ECO:0000256" key="4">
    <source>
        <dbReference type="ARBA" id="ARBA00022989"/>
    </source>
</evidence>
<dbReference type="PANTHER" id="PTHR21716">
    <property type="entry name" value="TRANSMEMBRANE PROTEIN"/>
    <property type="match status" value="1"/>
</dbReference>
<feature type="transmembrane region" description="Helical" evidence="6">
    <location>
        <begin position="147"/>
        <end position="168"/>
    </location>
</feature>
<keyword evidence="3 6" id="KW-0812">Transmembrane</keyword>
<comment type="subcellular location">
    <subcellularLocation>
        <location evidence="1">Membrane</location>
        <topology evidence="1">Multi-pass membrane protein</topology>
    </subcellularLocation>
</comment>
<dbReference type="InterPro" id="IPR002549">
    <property type="entry name" value="AI-2E-like"/>
</dbReference>
<evidence type="ECO:0000313" key="8">
    <source>
        <dbReference type="Proteomes" id="UP000182427"/>
    </source>
</evidence>
<feature type="transmembrane region" description="Helical" evidence="6">
    <location>
        <begin position="35"/>
        <end position="54"/>
    </location>
</feature>
<dbReference type="Pfam" id="PF01594">
    <property type="entry name" value="AI-2E_transport"/>
    <property type="match status" value="1"/>
</dbReference>
<feature type="transmembrane region" description="Helical" evidence="6">
    <location>
        <begin position="303"/>
        <end position="333"/>
    </location>
</feature>
<keyword evidence="4 6" id="KW-1133">Transmembrane helix</keyword>
<dbReference type="GO" id="GO:0016020">
    <property type="term" value="C:membrane"/>
    <property type="evidence" value="ECO:0007669"/>
    <property type="project" value="UniProtKB-SubCell"/>
</dbReference>
<sequence>METGTGYAQWRMAALFALTLTCVVATLLFAHTLMFPIIGAITLAVVTQPLSVWLRKRWSPTLAGIAMVVLVSLVLFVPMYVLIKHLVVQAIALARYVESGGVDDFFAELAVKHPKLGDAIQNAITQFAPGMSGRAIAGWSAPKLGQAFGAIVHGIVSIVLLLFFYFFLVRDEAVALRAWESILPLRDDETFDFSRKLRDIIDAIFAGRLLIAMLQGVASGVAYWLVGVPGALLWGFVTFICCLIPAFGAFLAWVPICLYVGLVLSWTKCLILAIWCSAVVSTMDNFLYPVFVGKKTDLHTGVVFVAIFGGLAFFGISGFILGPVLVASAILLLQIWKQRLAEAGVH</sequence>
<evidence type="ECO:0000256" key="1">
    <source>
        <dbReference type="ARBA" id="ARBA00004141"/>
    </source>
</evidence>
<gene>
    <name evidence="7" type="ORF">SAMN05444167_4075</name>
</gene>
<evidence type="ECO:0000313" key="7">
    <source>
        <dbReference type="EMBL" id="SDG04276.1"/>
    </source>
</evidence>
<feature type="transmembrane region" description="Helical" evidence="6">
    <location>
        <begin position="205"/>
        <end position="226"/>
    </location>
</feature>
<name>A0A1G7R0I9_9BACT</name>
<evidence type="ECO:0000256" key="2">
    <source>
        <dbReference type="ARBA" id="ARBA00009773"/>
    </source>
</evidence>
<proteinExistence type="inferred from homology"/>
<comment type="similarity">
    <text evidence="2">Belongs to the autoinducer-2 exporter (AI-2E) (TC 2.A.86) family.</text>
</comment>
<feature type="transmembrane region" description="Helical" evidence="6">
    <location>
        <begin position="61"/>
        <end position="83"/>
    </location>
</feature>
<accession>A0A1G7R0I9</accession>
<organism evidence="7 8">
    <name type="scientific">Terriglobus roseus</name>
    <dbReference type="NCBI Taxonomy" id="392734"/>
    <lineage>
        <taxon>Bacteria</taxon>
        <taxon>Pseudomonadati</taxon>
        <taxon>Acidobacteriota</taxon>
        <taxon>Terriglobia</taxon>
        <taxon>Terriglobales</taxon>
        <taxon>Acidobacteriaceae</taxon>
        <taxon>Terriglobus</taxon>
    </lineage>
</organism>
<evidence type="ECO:0000256" key="3">
    <source>
        <dbReference type="ARBA" id="ARBA00022692"/>
    </source>
</evidence>
<dbReference type="EMBL" id="LT629690">
    <property type="protein sequence ID" value="SDG04276.1"/>
    <property type="molecule type" value="Genomic_DNA"/>
</dbReference>
<evidence type="ECO:0000256" key="5">
    <source>
        <dbReference type="ARBA" id="ARBA00023136"/>
    </source>
</evidence>
<dbReference type="Proteomes" id="UP000182427">
    <property type="component" value="Chromosome I"/>
</dbReference>
<protein>
    <submittedName>
        <fullName evidence="7">Predicted PurR-regulated permease PerM</fullName>
    </submittedName>
</protein>
<feature type="transmembrane region" description="Helical" evidence="6">
    <location>
        <begin position="232"/>
        <end position="262"/>
    </location>
</feature>
<dbReference type="PANTHER" id="PTHR21716:SF4">
    <property type="entry name" value="TRANSMEMBRANE PROTEIN 245"/>
    <property type="match status" value="1"/>
</dbReference>